<dbReference type="GO" id="GO:0098552">
    <property type="term" value="C:side of membrane"/>
    <property type="evidence" value="ECO:0007669"/>
    <property type="project" value="UniProtKB-KW"/>
</dbReference>
<feature type="chain" id="PRO_5028821421" description="GH16 domain-containing protein" evidence="5">
    <location>
        <begin position="22"/>
        <end position="309"/>
    </location>
</feature>
<dbReference type="InterPro" id="IPR050546">
    <property type="entry name" value="Glycosyl_Hydrlase_16"/>
</dbReference>
<protein>
    <recommendedName>
        <fullName evidence="6">GH16 domain-containing protein</fullName>
    </recommendedName>
</protein>
<evidence type="ECO:0000256" key="2">
    <source>
        <dbReference type="ARBA" id="ARBA00022475"/>
    </source>
</evidence>
<dbReference type="GO" id="GO:0004553">
    <property type="term" value="F:hydrolase activity, hydrolyzing O-glycosyl compounds"/>
    <property type="evidence" value="ECO:0007669"/>
    <property type="project" value="InterPro"/>
</dbReference>
<dbReference type="RefSeq" id="XP_035350045.1">
    <property type="nucleotide sequence ID" value="XM_035494152.1"/>
</dbReference>
<gene>
    <name evidence="7" type="ORF">TRUGW13939_11043</name>
</gene>
<dbReference type="AlphaFoldDB" id="A0A7H8RDS9"/>
<dbReference type="PROSITE" id="PS51762">
    <property type="entry name" value="GH16_2"/>
    <property type="match status" value="1"/>
</dbReference>
<dbReference type="InterPro" id="IPR013320">
    <property type="entry name" value="ConA-like_dom_sf"/>
</dbReference>
<keyword evidence="3" id="KW-0336">GPI-anchor</keyword>
<evidence type="ECO:0000313" key="8">
    <source>
        <dbReference type="Proteomes" id="UP000509510"/>
    </source>
</evidence>
<dbReference type="GO" id="GO:0005886">
    <property type="term" value="C:plasma membrane"/>
    <property type="evidence" value="ECO:0007669"/>
    <property type="project" value="UniProtKB-SubCell"/>
</dbReference>
<dbReference type="EMBL" id="CP055903">
    <property type="protein sequence ID" value="QKX63871.1"/>
    <property type="molecule type" value="Genomic_DNA"/>
</dbReference>
<dbReference type="Gene3D" id="2.60.120.200">
    <property type="match status" value="1"/>
</dbReference>
<dbReference type="OrthoDB" id="192832at2759"/>
<evidence type="ECO:0000259" key="6">
    <source>
        <dbReference type="PROSITE" id="PS51762"/>
    </source>
</evidence>
<comment type="subcellular location">
    <subcellularLocation>
        <location evidence="1">Cell membrane</location>
        <topology evidence="1">Lipid-anchor</topology>
        <topology evidence="1">GPI-anchor</topology>
    </subcellularLocation>
</comment>
<dbReference type="InterPro" id="IPR000757">
    <property type="entry name" value="Beta-glucanase-like"/>
</dbReference>
<dbReference type="PANTHER" id="PTHR10963">
    <property type="entry name" value="GLYCOSYL HYDROLASE-RELATED"/>
    <property type="match status" value="1"/>
</dbReference>
<organism evidence="7 8">
    <name type="scientific">Talaromyces rugulosus</name>
    <name type="common">Penicillium rugulosum</name>
    <dbReference type="NCBI Taxonomy" id="121627"/>
    <lineage>
        <taxon>Eukaryota</taxon>
        <taxon>Fungi</taxon>
        <taxon>Dikarya</taxon>
        <taxon>Ascomycota</taxon>
        <taxon>Pezizomycotina</taxon>
        <taxon>Eurotiomycetes</taxon>
        <taxon>Eurotiomycetidae</taxon>
        <taxon>Eurotiales</taxon>
        <taxon>Trichocomaceae</taxon>
        <taxon>Talaromyces</taxon>
        <taxon>Talaromyces sect. Islandici</taxon>
    </lineage>
</organism>
<evidence type="ECO:0000256" key="5">
    <source>
        <dbReference type="SAM" id="SignalP"/>
    </source>
</evidence>
<evidence type="ECO:0000256" key="1">
    <source>
        <dbReference type="ARBA" id="ARBA00004609"/>
    </source>
</evidence>
<sequence>MWSDSGLLAISLLALPYLAKGYSLANDYTGNNYADFFGKFTFWTDTDPTNGYVDYETVATYTSASTRASGRKSVRLTSTDTYNPGTLFVADIAHMPETCGTWPAWWMTSSTSNWPQEGEIDVVENANNAQNNQMSLHVSSAQGQCQIDQNADMTASKVRWGDCNEEDTEGCDANDPRTNSFGSGFNDNSGGVYAMEWAADHVKIWFFPRDSIPDGSGGPLGDSPDPTTWGSATTAFDSQDGTGCDMGAHIKNQRIVIDTTFCGAWASGTWDSSGCASSTGYGSCEDYVQNMPGDFVSAFWTFNSMRVFT</sequence>
<keyword evidence="5" id="KW-0732">Signal</keyword>
<feature type="signal peptide" evidence="5">
    <location>
        <begin position="1"/>
        <end position="21"/>
    </location>
</feature>
<dbReference type="GO" id="GO:0009251">
    <property type="term" value="P:glucan catabolic process"/>
    <property type="evidence" value="ECO:0007669"/>
    <property type="project" value="TreeGrafter"/>
</dbReference>
<reference evidence="8" key="1">
    <citation type="submission" date="2020-06" db="EMBL/GenBank/DDBJ databases">
        <title>A chromosome-scale genome assembly of Talaromyces rugulosus W13939.</title>
        <authorList>
            <person name="Wang B."/>
            <person name="Guo L."/>
            <person name="Ye K."/>
            <person name="Wang L."/>
        </authorList>
    </citation>
    <scope>NUCLEOTIDE SEQUENCE [LARGE SCALE GENOMIC DNA]</scope>
    <source>
        <strain evidence="8">W13939</strain>
    </source>
</reference>
<dbReference type="Pfam" id="PF26113">
    <property type="entry name" value="GH16_XgeA"/>
    <property type="match status" value="1"/>
</dbReference>
<dbReference type="KEGG" id="trg:TRUGW13939_11043"/>
<feature type="domain" description="GH16" evidence="6">
    <location>
        <begin position="26"/>
        <end position="274"/>
    </location>
</feature>
<dbReference type="Proteomes" id="UP000509510">
    <property type="component" value="Chromosome VI"/>
</dbReference>
<keyword evidence="3" id="KW-0472">Membrane</keyword>
<proteinExistence type="predicted"/>
<keyword evidence="4" id="KW-0449">Lipoprotein</keyword>
<name>A0A7H8RDS9_TALRU</name>
<keyword evidence="3" id="KW-0325">Glycoprotein</keyword>
<dbReference type="SUPFAM" id="SSF49899">
    <property type="entry name" value="Concanavalin A-like lectins/glucanases"/>
    <property type="match status" value="1"/>
</dbReference>
<keyword evidence="2" id="KW-1003">Cell membrane</keyword>
<evidence type="ECO:0000313" key="7">
    <source>
        <dbReference type="EMBL" id="QKX63871.1"/>
    </source>
</evidence>
<keyword evidence="8" id="KW-1185">Reference proteome</keyword>
<accession>A0A7H8RDS9</accession>
<evidence type="ECO:0000256" key="3">
    <source>
        <dbReference type="ARBA" id="ARBA00022622"/>
    </source>
</evidence>
<dbReference type="PANTHER" id="PTHR10963:SF24">
    <property type="entry name" value="GLYCOSIDASE C21B10.07-RELATED"/>
    <property type="match status" value="1"/>
</dbReference>
<evidence type="ECO:0000256" key="4">
    <source>
        <dbReference type="ARBA" id="ARBA00023288"/>
    </source>
</evidence>
<dbReference type="GeneID" id="55998522"/>